<dbReference type="GO" id="GO:0034976">
    <property type="term" value="P:response to endoplasmic reticulum stress"/>
    <property type="evidence" value="ECO:0007669"/>
    <property type="project" value="InterPro"/>
</dbReference>
<feature type="region of interest" description="Disordered" evidence="1">
    <location>
        <begin position="199"/>
        <end position="219"/>
    </location>
</feature>
<dbReference type="PANTHER" id="PTHR46034:SF23">
    <property type="entry name" value="DCD (DEVELOPMENT AND CELL DEATH) DOMAIN PROTEIN"/>
    <property type="match status" value="1"/>
</dbReference>
<dbReference type="Pfam" id="PF24681">
    <property type="entry name" value="Kelch_KLHDC2_KLHL20_DRC7"/>
    <property type="match status" value="1"/>
</dbReference>
<dbReference type="AlphaFoldDB" id="A0A1J6IHR6"/>
<dbReference type="SMR" id="A0A1J6IHR6"/>
<dbReference type="Pfam" id="PF01344">
    <property type="entry name" value="Kelch_1"/>
    <property type="match status" value="1"/>
</dbReference>
<feature type="compositionally biased region" description="Basic and acidic residues" evidence="1">
    <location>
        <begin position="199"/>
        <end position="217"/>
    </location>
</feature>
<dbReference type="SMART" id="SM00612">
    <property type="entry name" value="Kelch"/>
    <property type="match status" value="4"/>
</dbReference>
<feature type="region of interest" description="Disordered" evidence="1">
    <location>
        <begin position="263"/>
        <end position="297"/>
    </location>
</feature>
<dbReference type="InterPro" id="IPR013989">
    <property type="entry name" value="Dev_and_cell_death_domain"/>
</dbReference>
<dbReference type="OMA" id="WEESHWA"/>
<comment type="caution">
    <text evidence="3">The sequence shown here is derived from an EMBL/GenBank/DDBJ whole genome shotgun (WGS) entry which is preliminary data.</text>
</comment>
<gene>
    <name evidence="3" type="primary">B2_0</name>
    <name evidence="3" type="ORF">A4A49_02151</name>
</gene>
<evidence type="ECO:0000313" key="4">
    <source>
        <dbReference type="Proteomes" id="UP000187609"/>
    </source>
</evidence>
<dbReference type="InterPro" id="IPR015915">
    <property type="entry name" value="Kelch-typ_b-propeller"/>
</dbReference>
<evidence type="ECO:0000256" key="1">
    <source>
        <dbReference type="SAM" id="MobiDB-lite"/>
    </source>
</evidence>
<evidence type="ECO:0000313" key="3">
    <source>
        <dbReference type="EMBL" id="OIT04621.1"/>
    </source>
</evidence>
<feature type="domain" description="DCD" evidence="2">
    <location>
        <begin position="34"/>
        <end position="169"/>
    </location>
</feature>
<sequence length="755" mass="84401">MGAGRKTTTLALKEKTKSMSTVNFSASARNLRKAELGAVIFGCTHATHKECLLKQLFGLPEPHFSYVKKISMGLTLFLFNYSDRKLHGIFEAASHGQLNINPYGWTKTSDGSERTAYPAQVRIRVRQRYCPLTEDQFASIIGDNYYARGFFWFELDRSQTRRLVDLFSSLPALDEATGLLKSSMWNNLFKSLPMTRPVGEMKDRDSEERPDHLDHSGWADASIGTTRKLNCGNSVLGSTSASTPVIEPKSYTHKLWSSLFKSSASDMDKPDATSDMDKIDPMLNSSSSPTSPPPDKNRMDWELCLATSVDKEGHKYQAWGLADHEEPVESTSSFIYSSLQNESICPSQQSKLFERQYTEQESEHSEIITTSELNLQQMNELKIEWESSCGESQNSESSTGNDNVEMPDDGPKSLMGLKEEGQRDTSQTSLAVNIGSEDRNSEVLEIPQQVDPSELLAVVDKLMGEVEGLKRSKLEQDLKIMSLEQELVHSKLELRRLMNIHNTLEPEPLYSSRNFEESVVIVGGYDGSSWLQSLDSYFPLHDRVETLSPMTFSRSHASSVKLNGEIFVLGGVYGDVWFNTVESYKVEMFDFNIGNWISARPMMEKRFAAATADIHGAIYVVGGYDGKAYLKSVERFDPREHTWTTIGSMKTRRGCHSLVAYNEKLYALGGYDGDNMVSSVEILHPRFGSWVMGEQMSSPRGYSGAAVVGGNIWVIGGVNDHEEVLDTIDCFEDGYGWQMSNSGSLGKRCFLSAIV</sequence>
<feature type="compositionally biased region" description="Low complexity" evidence="1">
    <location>
        <begin position="387"/>
        <end position="398"/>
    </location>
</feature>
<dbReference type="Pfam" id="PF10539">
    <property type="entry name" value="Dev_Cell_Death"/>
    <property type="match status" value="1"/>
</dbReference>
<dbReference type="EMBL" id="MJEQ01037185">
    <property type="protein sequence ID" value="OIT04621.1"/>
    <property type="molecule type" value="Genomic_DNA"/>
</dbReference>
<feature type="compositionally biased region" description="Basic and acidic residues" evidence="1">
    <location>
        <begin position="266"/>
        <end position="280"/>
    </location>
</feature>
<proteinExistence type="predicted"/>
<name>A0A1J6IHR6_NICAT</name>
<feature type="region of interest" description="Disordered" evidence="1">
    <location>
        <begin position="387"/>
        <end position="427"/>
    </location>
</feature>
<reference evidence="3" key="1">
    <citation type="submission" date="2016-11" db="EMBL/GenBank/DDBJ databases">
        <title>The genome of Nicotiana attenuata.</title>
        <authorList>
            <person name="Xu S."/>
            <person name="Brockmoeller T."/>
            <person name="Gaquerel E."/>
            <person name="Navarro A."/>
            <person name="Kuhl H."/>
            <person name="Gase K."/>
            <person name="Ling Z."/>
            <person name="Zhou W."/>
            <person name="Kreitzer C."/>
            <person name="Stanke M."/>
            <person name="Tang H."/>
            <person name="Lyons E."/>
            <person name="Pandey P."/>
            <person name="Pandey S.P."/>
            <person name="Timmermann B."/>
            <person name="Baldwin I.T."/>
        </authorList>
    </citation>
    <scope>NUCLEOTIDE SEQUENCE [LARGE SCALE GENOMIC DNA]</scope>
    <source>
        <strain evidence="3">UT</strain>
    </source>
</reference>
<dbReference type="PROSITE" id="PS51222">
    <property type="entry name" value="DCD"/>
    <property type="match status" value="1"/>
</dbReference>
<evidence type="ECO:0000259" key="2">
    <source>
        <dbReference type="PROSITE" id="PS51222"/>
    </source>
</evidence>
<organism evidence="3 4">
    <name type="scientific">Nicotiana attenuata</name>
    <name type="common">Coyote tobacco</name>
    <dbReference type="NCBI Taxonomy" id="49451"/>
    <lineage>
        <taxon>Eukaryota</taxon>
        <taxon>Viridiplantae</taxon>
        <taxon>Streptophyta</taxon>
        <taxon>Embryophyta</taxon>
        <taxon>Tracheophyta</taxon>
        <taxon>Spermatophyta</taxon>
        <taxon>Magnoliopsida</taxon>
        <taxon>eudicotyledons</taxon>
        <taxon>Gunneridae</taxon>
        <taxon>Pentapetalae</taxon>
        <taxon>asterids</taxon>
        <taxon>lamiids</taxon>
        <taxon>Solanales</taxon>
        <taxon>Solanaceae</taxon>
        <taxon>Nicotianoideae</taxon>
        <taxon>Nicotianeae</taxon>
        <taxon>Nicotiana</taxon>
    </lineage>
</organism>
<dbReference type="PANTHER" id="PTHR46034">
    <property type="match status" value="1"/>
</dbReference>
<dbReference type="Gene3D" id="2.120.10.80">
    <property type="entry name" value="Kelch-type beta propeller"/>
    <property type="match status" value="1"/>
</dbReference>
<dbReference type="Gramene" id="OIT04621">
    <property type="protein sequence ID" value="OIT04621"/>
    <property type="gene ID" value="A4A49_02151"/>
</dbReference>
<dbReference type="InterPro" id="IPR044832">
    <property type="entry name" value="NRP-like"/>
</dbReference>
<accession>A0A1J6IHR6</accession>
<protein>
    <submittedName>
        <fullName evidence="3">B2 protein</fullName>
    </submittedName>
</protein>
<keyword evidence="4" id="KW-1185">Reference proteome</keyword>
<dbReference type="SMART" id="SM00767">
    <property type="entry name" value="DCD"/>
    <property type="match status" value="1"/>
</dbReference>
<dbReference type="SUPFAM" id="SSF117281">
    <property type="entry name" value="Kelch motif"/>
    <property type="match status" value="1"/>
</dbReference>
<dbReference type="Proteomes" id="UP000187609">
    <property type="component" value="Unassembled WGS sequence"/>
</dbReference>
<dbReference type="InterPro" id="IPR006652">
    <property type="entry name" value="Kelch_1"/>
</dbReference>